<evidence type="ECO:0000256" key="1">
    <source>
        <dbReference type="SAM" id="Phobius"/>
    </source>
</evidence>
<dbReference type="Proteomes" id="UP000317171">
    <property type="component" value="Chromosome"/>
</dbReference>
<name>A0A517RH91_9PLAN</name>
<keyword evidence="1" id="KW-0812">Transmembrane</keyword>
<proteinExistence type="predicted"/>
<dbReference type="KEGG" id="gaz:Pan241w_33320"/>
<dbReference type="AlphaFoldDB" id="A0A517RH91"/>
<keyword evidence="1" id="KW-0472">Membrane</keyword>
<dbReference type="RefSeq" id="WP_145217739.1">
    <property type="nucleotide sequence ID" value="NZ_CP036269.1"/>
</dbReference>
<evidence type="ECO:0008006" key="4">
    <source>
        <dbReference type="Google" id="ProtNLM"/>
    </source>
</evidence>
<feature type="transmembrane region" description="Helical" evidence="1">
    <location>
        <begin position="196"/>
        <end position="217"/>
    </location>
</feature>
<accession>A0A517RH91</accession>
<dbReference type="EMBL" id="CP036269">
    <property type="protein sequence ID" value="QDT43232.1"/>
    <property type="molecule type" value="Genomic_DNA"/>
</dbReference>
<keyword evidence="3" id="KW-1185">Reference proteome</keyword>
<reference evidence="2 3" key="1">
    <citation type="submission" date="2019-02" db="EMBL/GenBank/DDBJ databases">
        <title>Deep-cultivation of Planctomycetes and their phenomic and genomic characterization uncovers novel biology.</title>
        <authorList>
            <person name="Wiegand S."/>
            <person name="Jogler M."/>
            <person name="Boedeker C."/>
            <person name="Pinto D."/>
            <person name="Vollmers J."/>
            <person name="Rivas-Marin E."/>
            <person name="Kohn T."/>
            <person name="Peeters S.H."/>
            <person name="Heuer A."/>
            <person name="Rast P."/>
            <person name="Oberbeckmann S."/>
            <person name="Bunk B."/>
            <person name="Jeske O."/>
            <person name="Meyerdierks A."/>
            <person name="Storesund J.E."/>
            <person name="Kallscheuer N."/>
            <person name="Luecker S."/>
            <person name="Lage O.M."/>
            <person name="Pohl T."/>
            <person name="Merkel B.J."/>
            <person name="Hornburger P."/>
            <person name="Mueller R.-W."/>
            <person name="Bruemmer F."/>
            <person name="Labrenz M."/>
            <person name="Spormann A.M."/>
            <person name="Op den Camp H."/>
            <person name="Overmann J."/>
            <person name="Amann R."/>
            <person name="Jetten M.S.M."/>
            <person name="Mascher T."/>
            <person name="Medema M.H."/>
            <person name="Devos D.P."/>
            <person name="Kaster A.-K."/>
            <person name="Ovreas L."/>
            <person name="Rohde M."/>
            <person name="Galperin M.Y."/>
            <person name="Jogler C."/>
        </authorList>
    </citation>
    <scope>NUCLEOTIDE SEQUENCE [LARGE SCALE GENOMIC DNA]</scope>
    <source>
        <strain evidence="2 3">Pan241w</strain>
    </source>
</reference>
<organism evidence="2 3">
    <name type="scientific">Gimesia alba</name>
    <dbReference type="NCBI Taxonomy" id="2527973"/>
    <lineage>
        <taxon>Bacteria</taxon>
        <taxon>Pseudomonadati</taxon>
        <taxon>Planctomycetota</taxon>
        <taxon>Planctomycetia</taxon>
        <taxon>Planctomycetales</taxon>
        <taxon>Planctomycetaceae</taxon>
        <taxon>Gimesia</taxon>
    </lineage>
</organism>
<evidence type="ECO:0000313" key="2">
    <source>
        <dbReference type="EMBL" id="QDT43232.1"/>
    </source>
</evidence>
<gene>
    <name evidence="2" type="ORF">Pan241w_33320</name>
</gene>
<protein>
    <recommendedName>
        <fullName evidence="4">Class I SAM-dependent methyltransferase</fullName>
    </recommendedName>
</protein>
<evidence type="ECO:0000313" key="3">
    <source>
        <dbReference type="Proteomes" id="UP000317171"/>
    </source>
</evidence>
<keyword evidence="1" id="KW-1133">Transmembrane helix</keyword>
<sequence length="263" mass="29833">MKRRRLFEFGDCQWLPSLLRDYMTDYLRFVSSQFHLFGGALPILKDVLEHTGRTQIVDIASGGGGPWLSLVPELQAQIPDLQIRLTDRYPNQSGMNQVASALTQVVVIESRSIDARAVPSDLAGLRTQFLSLHHFEPAEVVAILKNAMAANQPIAFFEAQQRDVEHLIRFALSPLFVIILTPFIRPFRIWRLVLTYLIPIIPALIFWDGLVSVLRTYTVDEMLTMAKEADPGQQYQWKAEVLECGQIKMPYLAGWPVKSPEPS</sequence>
<dbReference type="OrthoDB" id="117053at2"/>